<protein>
    <submittedName>
        <fullName evidence="12">Voltage-gated ClC-type chloride channel ClcB</fullName>
    </submittedName>
</protein>
<dbReference type="InterPro" id="IPR050368">
    <property type="entry name" value="ClC-type_chloride_channel"/>
</dbReference>
<dbReference type="AlphaFoldDB" id="A0A644XGZ6"/>
<dbReference type="SUPFAM" id="SSF54631">
    <property type="entry name" value="CBS-domain pair"/>
    <property type="match status" value="1"/>
</dbReference>
<name>A0A644XGZ6_9ZZZZ</name>
<keyword evidence="5" id="KW-0406">Ion transport</keyword>
<comment type="caution">
    <text evidence="12">The sequence shown here is derived from an EMBL/GenBank/DDBJ whole genome shotgun (WGS) entry which is preliminary data.</text>
</comment>
<organism evidence="12">
    <name type="scientific">bioreactor metagenome</name>
    <dbReference type="NCBI Taxonomy" id="1076179"/>
    <lineage>
        <taxon>unclassified sequences</taxon>
        <taxon>metagenomes</taxon>
        <taxon>ecological metagenomes</taxon>
    </lineage>
</organism>
<dbReference type="Gene3D" id="3.10.580.10">
    <property type="entry name" value="CBS-domain"/>
    <property type="match status" value="1"/>
</dbReference>
<keyword evidence="4 10" id="KW-1133">Transmembrane helix</keyword>
<dbReference type="InterPro" id="IPR000644">
    <property type="entry name" value="CBS_dom"/>
</dbReference>
<evidence type="ECO:0000313" key="12">
    <source>
        <dbReference type="EMBL" id="MPM15197.1"/>
    </source>
</evidence>
<evidence type="ECO:0000256" key="4">
    <source>
        <dbReference type="ARBA" id="ARBA00022989"/>
    </source>
</evidence>
<dbReference type="Pfam" id="PF00654">
    <property type="entry name" value="Voltage_CLC"/>
    <property type="match status" value="1"/>
</dbReference>
<feature type="transmembrane region" description="Helical" evidence="10">
    <location>
        <begin position="42"/>
        <end position="62"/>
    </location>
</feature>
<keyword evidence="6 10" id="KW-0472">Membrane</keyword>
<proteinExistence type="predicted"/>
<dbReference type="InterPro" id="IPR046342">
    <property type="entry name" value="CBS_dom_sf"/>
</dbReference>
<dbReference type="GO" id="GO:0005254">
    <property type="term" value="F:chloride channel activity"/>
    <property type="evidence" value="ECO:0007669"/>
    <property type="project" value="UniProtKB-KW"/>
</dbReference>
<dbReference type="SUPFAM" id="SSF81340">
    <property type="entry name" value="Clc chloride channel"/>
    <property type="match status" value="1"/>
</dbReference>
<evidence type="ECO:0000256" key="10">
    <source>
        <dbReference type="SAM" id="Phobius"/>
    </source>
</evidence>
<keyword evidence="8" id="KW-0868">Chloride</keyword>
<keyword evidence="3 10" id="KW-0812">Transmembrane</keyword>
<evidence type="ECO:0000256" key="5">
    <source>
        <dbReference type="ARBA" id="ARBA00023065"/>
    </source>
</evidence>
<keyword evidence="9" id="KW-0407">Ion channel</keyword>
<comment type="subcellular location">
    <subcellularLocation>
        <location evidence="1">Membrane</location>
        <topology evidence="1">Multi-pass membrane protein</topology>
    </subcellularLocation>
</comment>
<sequence length="222" mass="24619">MTGIQLLPESNFALAGMAGLMAGVMQAPLTAIFLIAEITGGYILLVPLIITSVVSFATIRTFEPYSIYTKRIANDGELLTHDSDQAVLTLLKTSELVEEDFKTVAPDGNLGDLVKVISSTKRNLIPVVDGKGLLYGVILLNDIREIMFNKDLYDTITVKRLMKEIPEVVYCDDKMEDVMKKFESSGAWNLPVTTRDGIYKGFVSKSKIFSAYRDQLQQVSHE</sequence>
<dbReference type="PANTHER" id="PTHR43427:SF6">
    <property type="entry name" value="CHLORIDE CHANNEL PROTEIN CLC-E"/>
    <property type="match status" value="1"/>
</dbReference>
<evidence type="ECO:0000256" key="9">
    <source>
        <dbReference type="ARBA" id="ARBA00023303"/>
    </source>
</evidence>
<dbReference type="Pfam" id="PF00571">
    <property type="entry name" value="CBS"/>
    <property type="match status" value="2"/>
</dbReference>
<feature type="domain" description="CBS" evidence="11">
    <location>
        <begin position="97"/>
        <end position="155"/>
    </location>
</feature>
<gene>
    <name evidence="12" type="primary">clcB_6</name>
    <name evidence="12" type="ORF">SDC9_61563</name>
</gene>
<evidence type="ECO:0000256" key="3">
    <source>
        <dbReference type="ARBA" id="ARBA00022692"/>
    </source>
</evidence>
<accession>A0A644XGZ6</accession>
<evidence type="ECO:0000256" key="1">
    <source>
        <dbReference type="ARBA" id="ARBA00004141"/>
    </source>
</evidence>
<dbReference type="InterPro" id="IPR001807">
    <property type="entry name" value="ClC"/>
</dbReference>
<dbReference type="Gene3D" id="1.10.3080.10">
    <property type="entry name" value="Clc chloride channel"/>
    <property type="match status" value="1"/>
</dbReference>
<evidence type="ECO:0000256" key="6">
    <source>
        <dbReference type="ARBA" id="ARBA00023136"/>
    </source>
</evidence>
<reference evidence="12" key="1">
    <citation type="submission" date="2019-08" db="EMBL/GenBank/DDBJ databases">
        <authorList>
            <person name="Kucharzyk K."/>
            <person name="Murdoch R.W."/>
            <person name="Higgins S."/>
            <person name="Loffler F."/>
        </authorList>
    </citation>
    <scope>NUCLEOTIDE SEQUENCE</scope>
</reference>
<dbReference type="EMBL" id="VSSQ01002402">
    <property type="protein sequence ID" value="MPM15197.1"/>
    <property type="molecule type" value="Genomic_DNA"/>
</dbReference>
<keyword evidence="2" id="KW-0813">Transport</keyword>
<evidence type="ECO:0000256" key="2">
    <source>
        <dbReference type="ARBA" id="ARBA00022448"/>
    </source>
</evidence>
<dbReference type="PANTHER" id="PTHR43427">
    <property type="entry name" value="CHLORIDE CHANNEL PROTEIN CLC-E"/>
    <property type="match status" value="1"/>
</dbReference>
<feature type="domain" description="CBS" evidence="11">
    <location>
        <begin position="162"/>
        <end position="219"/>
    </location>
</feature>
<dbReference type="PROSITE" id="PS51371">
    <property type="entry name" value="CBS"/>
    <property type="match status" value="2"/>
</dbReference>
<dbReference type="GO" id="GO:0034707">
    <property type="term" value="C:chloride channel complex"/>
    <property type="evidence" value="ECO:0007669"/>
    <property type="project" value="UniProtKB-KW"/>
</dbReference>
<feature type="transmembrane region" description="Helical" evidence="10">
    <location>
        <begin position="12"/>
        <end position="36"/>
    </location>
</feature>
<evidence type="ECO:0000256" key="7">
    <source>
        <dbReference type="ARBA" id="ARBA00023173"/>
    </source>
</evidence>
<evidence type="ECO:0000256" key="8">
    <source>
        <dbReference type="ARBA" id="ARBA00023214"/>
    </source>
</evidence>
<evidence type="ECO:0000259" key="11">
    <source>
        <dbReference type="PROSITE" id="PS51371"/>
    </source>
</evidence>
<dbReference type="InterPro" id="IPR014743">
    <property type="entry name" value="Cl-channel_core"/>
</dbReference>
<keyword evidence="7" id="KW-0869">Chloride channel</keyword>